<keyword evidence="8 9" id="KW-0472">Membrane</keyword>
<feature type="transmembrane region" description="Helical" evidence="9">
    <location>
        <begin position="6"/>
        <end position="24"/>
    </location>
</feature>
<keyword evidence="4 9" id="KW-0812">Transmembrane</keyword>
<comment type="caution">
    <text evidence="11">The sequence shown here is derived from an EMBL/GenBank/DDBJ whole genome shotgun (WGS) entry which is preliminary data.</text>
</comment>
<evidence type="ECO:0000256" key="2">
    <source>
        <dbReference type="ARBA" id="ARBA00022448"/>
    </source>
</evidence>
<comment type="function">
    <text evidence="9">Part of the twin-arginine translocation (Tat) system that transports large folded proteins containing a characteristic twin-arginine motif in their signal peptide across membranes. TatA could form the protein-conducting channel of the Tat system.</text>
</comment>
<keyword evidence="6 9" id="KW-1133">Transmembrane helix</keyword>
<name>A0ABW1DJN2_9DEIO</name>
<evidence type="ECO:0000256" key="1">
    <source>
        <dbReference type="ARBA" id="ARBA00004162"/>
    </source>
</evidence>
<sequence>MSLGPLEIILIVAVIALIFGAKKLPELGKGVGQGIREFKREVRPGDQGKDAIPLTDVTVTPLDPAAPHPASRPAEAVTERDHRA</sequence>
<dbReference type="InterPro" id="IPR006312">
    <property type="entry name" value="TatA/E"/>
</dbReference>
<reference evidence="12" key="1">
    <citation type="journal article" date="2019" name="Int. J. Syst. Evol. Microbiol.">
        <title>The Global Catalogue of Microorganisms (GCM) 10K type strain sequencing project: providing services to taxonomists for standard genome sequencing and annotation.</title>
        <authorList>
            <consortium name="The Broad Institute Genomics Platform"/>
            <consortium name="The Broad Institute Genome Sequencing Center for Infectious Disease"/>
            <person name="Wu L."/>
            <person name="Ma J."/>
        </authorList>
    </citation>
    <scope>NUCLEOTIDE SEQUENCE [LARGE SCALE GENOMIC DNA]</scope>
    <source>
        <strain evidence="12">CGMCC 1.15053</strain>
    </source>
</reference>
<dbReference type="PANTHER" id="PTHR42982:SF8">
    <property type="entry name" value="SEC-INDEPENDENT PROTEIN TRANSLOCASE PROTEIN TATA"/>
    <property type="match status" value="1"/>
</dbReference>
<dbReference type="RefSeq" id="WP_380049443.1">
    <property type="nucleotide sequence ID" value="NZ_JBHSOH010000012.1"/>
</dbReference>
<evidence type="ECO:0000256" key="7">
    <source>
        <dbReference type="ARBA" id="ARBA00023010"/>
    </source>
</evidence>
<evidence type="ECO:0000256" key="10">
    <source>
        <dbReference type="SAM" id="MobiDB-lite"/>
    </source>
</evidence>
<protein>
    <recommendedName>
        <fullName evidence="9">Sec-independent protein translocase protein TatA</fullName>
    </recommendedName>
</protein>
<keyword evidence="12" id="KW-1185">Reference proteome</keyword>
<keyword evidence="3 9" id="KW-1003">Cell membrane</keyword>
<dbReference type="InterPro" id="IPR003369">
    <property type="entry name" value="TatA/B/E"/>
</dbReference>
<evidence type="ECO:0000313" key="11">
    <source>
        <dbReference type="EMBL" id="MFC5848932.1"/>
    </source>
</evidence>
<dbReference type="Proteomes" id="UP001595979">
    <property type="component" value="Unassembled WGS sequence"/>
</dbReference>
<dbReference type="Gene3D" id="1.20.5.3310">
    <property type="match status" value="1"/>
</dbReference>
<comment type="similarity">
    <text evidence="9">Belongs to the TatA/E family.</text>
</comment>
<evidence type="ECO:0000256" key="4">
    <source>
        <dbReference type="ARBA" id="ARBA00022692"/>
    </source>
</evidence>
<dbReference type="PANTHER" id="PTHR42982">
    <property type="entry name" value="SEC-INDEPENDENT PROTEIN TRANSLOCASE PROTEIN TATA"/>
    <property type="match status" value="1"/>
</dbReference>
<dbReference type="HAMAP" id="MF_00236">
    <property type="entry name" value="TatA_E"/>
    <property type="match status" value="1"/>
</dbReference>
<evidence type="ECO:0000256" key="3">
    <source>
        <dbReference type="ARBA" id="ARBA00022475"/>
    </source>
</evidence>
<organism evidence="11 12">
    <name type="scientific">Deinococcus petrolearius</name>
    <dbReference type="NCBI Taxonomy" id="1751295"/>
    <lineage>
        <taxon>Bacteria</taxon>
        <taxon>Thermotogati</taxon>
        <taxon>Deinococcota</taxon>
        <taxon>Deinococci</taxon>
        <taxon>Deinococcales</taxon>
        <taxon>Deinococcaceae</taxon>
        <taxon>Deinococcus</taxon>
    </lineage>
</organism>
<gene>
    <name evidence="9" type="primary">tatA</name>
    <name evidence="11" type="ORF">ACFPQ6_11485</name>
</gene>
<dbReference type="NCBIfam" id="TIGR01411">
    <property type="entry name" value="tatAE"/>
    <property type="match status" value="1"/>
</dbReference>
<keyword evidence="7 9" id="KW-0811">Translocation</keyword>
<evidence type="ECO:0000256" key="9">
    <source>
        <dbReference type="HAMAP-Rule" id="MF_00236"/>
    </source>
</evidence>
<accession>A0ABW1DJN2</accession>
<keyword evidence="5 9" id="KW-0653">Protein transport</keyword>
<evidence type="ECO:0000313" key="12">
    <source>
        <dbReference type="Proteomes" id="UP001595979"/>
    </source>
</evidence>
<dbReference type="EMBL" id="JBHSOH010000012">
    <property type="protein sequence ID" value="MFC5848932.1"/>
    <property type="molecule type" value="Genomic_DNA"/>
</dbReference>
<proteinExistence type="inferred from homology"/>
<keyword evidence="2 9" id="KW-0813">Transport</keyword>
<evidence type="ECO:0000256" key="5">
    <source>
        <dbReference type="ARBA" id="ARBA00022927"/>
    </source>
</evidence>
<evidence type="ECO:0000256" key="6">
    <source>
        <dbReference type="ARBA" id="ARBA00022989"/>
    </source>
</evidence>
<dbReference type="Pfam" id="PF02416">
    <property type="entry name" value="TatA_B_E"/>
    <property type="match status" value="1"/>
</dbReference>
<comment type="subcellular location">
    <subcellularLocation>
        <location evidence="1 9">Cell membrane</location>
        <topology evidence="1 9">Single-pass membrane protein</topology>
    </subcellularLocation>
</comment>
<feature type="region of interest" description="Disordered" evidence="10">
    <location>
        <begin position="41"/>
        <end position="84"/>
    </location>
</feature>
<evidence type="ECO:0000256" key="8">
    <source>
        <dbReference type="ARBA" id="ARBA00023136"/>
    </source>
</evidence>
<comment type="subunit">
    <text evidence="9">Forms a complex with TatC.</text>
</comment>